<name>A0A0N0VIL3_9PSED</name>
<protein>
    <recommendedName>
        <fullName evidence="3">Lipoprotein</fullName>
    </recommendedName>
</protein>
<dbReference type="EMBL" id="JSYZ01000025">
    <property type="protein sequence ID" value="KPA87953.1"/>
    <property type="molecule type" value="Genomic_DNA"/>
</dbReference>
<evidence type="ECO:0000313" key="1">
    <source>
        <dbReference type="EMBL" id="KPA87953.1"/>
    </source>
</evidence>
<comment type="caution">
    <text evidence="1">The sequence shown here is derived from an EMBL/GenBank/DDBJ whole genome shotgun (WGS) entry which is preliminary data.</text>
</comment>
<organism evidence="1 2">
    <name type="scientific">Pseudomonas asplenii</name>
    <dbReference type="NCBI Taxonomy" id="53407"/>
    <lineage>
        <taxon>Bacteria</taxon>
        <taxon>Pseudomonadati</taxon>
        <taxon>Pseudomonadota</taxon>
        <taxon>Gammaproteobacteria</taxon>
        <taxon>Pseudomonadales</taxon>
        <taxon>Pseudomonadaceae</taxon>
        <taxon>Pseudomonas</taxon>
    </lineage>
</organism>
<dbReference type="Proteomes" id="UP000037931">
    <property type="component" value="Unassembled WGS sequence"/>
</dbReference>
<dbReference type="RefSeq" id="WP_054064359.1">
    <property type="nucleotide sequence ID" value="NZ_JSYZ01000025.1"/>
</dbReference>
<evidence type="ECO:0008006" key="3">
    <source>
        <dbReference type="Google" id="ProtNLM"/>
    </source>
</evidence>
<sequence precursor="true">MRMLIGAVAAVALAGCMGPGINQTRSTGPTKSFTSTKADNVVAQCIQFSWQDEKVFDVDAAAYLQPGYKGGSTVYTRGSEYFVDVRREAEGTVVDYYATVTKPIGARRLAAVATCL</sequence>
<dbReference type="PATRIC" id="fig|50340.43.peg.3244"/>
<accession>A0A0N0VIL3</accession>
<evidence type="ECO:0000313" key="2">
    <source>
        <dbReference type="Proteomes" id="UP000037931"/>
    </source>
</evidence>
<keyword evidence="2" id="KW-1185">Reference proteome</keyword>
<reference evidence="1 2" key="1">
    <citation type="journal article" date="2015" name="PLoS ONE">
        <title>Rice-Infecting Pseudomonas Genomes Are Highly Accessorized and Harbor Multiple Putative Virulence Mechanisms to Cause Sheath Brown Rot.</title>
        <authorList>
            <person name="Quibod I.L."/>
            <person name="Grande G."/>
            <person name="Oreiro E.G."/>
            <person name="Borja F.N."/>
            <person name="Dossa G.S."/>
            <person name="Mauleon R."/>
            <person name="Cruz C.V."/>
            <person name="Oliva R."/>
        </authorList>
    </citation>
    <scope>NUCLEOTIDE SEQUENCE [LARGE SCALE GENOMIC DNA]</scope>
    <source>
        <strain evidence="1 2">IRRI 6609</strain>
    </source>
</reference>
<gene>
    <name evidence="1" type="ORF">PF66_05530</name>
</gene>
<dbReference type="STRING" id="50340.PF66_05530"/>
<dbReference type="PROSITE" id="PS51257">
    <property type="entry name" value="PROKAR_LIPOPROTEIN"/>
    <property type="match status" value="1"/>
</dbReference>
<dbReference type="AlphaFoldDB" id="A0A0N0VIL3"/>
<proteinExistence type="predicted"/>